<dbReference type="AlphaFoldDB" id="A0A6A6T1B2"/>
<feature type="region of interest" description="Disordered" evidence="1">
    <location>
        <begin position="1"/>
        <end position="28"/>
    </location>
</feature>
<evidence type="ECO:0000313" key="2">
    <source>
        <dbReference type="EMBL" id="KAF2653530.1"/>
    </source>
</evidence>
<reference evidence="2" key="1">
    <citation type="journal article" date="2020" name="Stud. Mycol.">
        <title>101 Dothideomycetes genomes: a test case for predicting lifestyles and emergence of pathogens.</title>
        <authorList>
            <person name="Haridas S."/>
            <person name="Albert R."/>
            <person name="Binder M."/>
            <person name="Bloem J."/>
            <person name="Labutti K."/>
            <person name="Salamov A."/>
            <person name="Andreopoulos B."/>
            <person name="Baker S."/>
            <person name="Barry K."/>
            <person name="Bills G."/>
            <person name="Bluhm B."/>
            <person name="Cannon C."/>
            <person name="Castanera R."/>
            <person name="Culley D."/>
            <person name="Daum C."/>
            <person name="Ezra D."/>
            <person name="Gonzalez J."/>
            <person name="Henrissat B."/>
            <person name="Kuo A."/>
            <person name="Liang C."/>
            <person name="Lipzen A."/>
            <person name="Lutzoni F."/>
            <person name="Magnuson J."/>
            <person name="Mondo S."/>
            <person name="Nolan M."/>
            <person name="Ohm R."/>
            <person name="Pangilinan J."/>
            <person name="Park H.-J."/>
            <person name="Ramirez L."/>
            <person name="Alfaro M."/>
            <person name="Sun H."/>
            <person name="Tritt A."/>
            <person name="Yoshinaga Y."/>
            <person name="Zwiers L.-H."/>
            <person name="Turgeon B."/>
            <person name="Goodwin S."/>
            <person name="Spatafora J."/>
            <person name="Crous P."/>
            <person name="Grigoriev I."/>
        </authorList>
    </citation>
    <scope>NUCLEOTIDE SEQUENCE</scope>
    <source>
        <strain evidence="2">CBS 122681</strain>
    </source>
</reference>
<proteinExistence type="predicted"/>
<organism evidence="2 3">
    <name type="scientific">Lophiostoma macrostomum CBS 122681</name>
    <dbReference type="NCBI Taxonomy" id="1314788"/>
    <lineage>
        <taxon>Eukaryota</taxon>
        <taxon>Fungi</taxon>
        <taxon>Dikarya</taxon>
        <taxon>Ascomycota</taxon>
        <taxon>Pezizomycotina</taxon>
        <taxon>Dothideomycetes</taxon>
        <taxon>Pleosporomycetidae</taxon>
        <taxon>Pleosporales</taxon>
        <taxon>Lophiostomataceae</taxon>
        <taxon>Lophiostoma</taxon>
    </lineage>
</organism>
<protein>
    <submittedName>
        <fullName evidence="2">Uncharacterized protein</fullName>
    </submittedName>
</protein>
<gene>
    <name evidence="2" type="ORF">K491DRAFT_680409</name>
</gene>
<accession>A0A6A6T1B2</accession>
<dbReference type="EMBL" id="MU004379">
    <property type="protein sequence ID" value="KAF2653530.1"/>
    <property type="molecule type" value="Genomic_DNA"/>
</dbReference>
<evidence type="ECO:0000313" key="3">
    <source>
        <dbReference type="Proteomes" id="UP000799324"/>
    </source>
</evidence>
<evidence type="ECO:0000256" key="1">
    <source>
        <dbReference type="SAM" id="MobiDB-lite"/>
    </source>
</evidence>
<sequence length="161" mass="18571">MSSNQATESDQDIRDDITKVLDEEDEDQPSEVYYEHCYQAALLAEPHILGFRERWSDLQAKKAEEMLTFLDDQNLRSAEEALAKEERPRLKANMRSVRLFTSVCNYEVELDFLQNAKPGTYPVLQSRVPKEWVSYRRYYALFHDLRAGLRGSDAGAEGSEG</sequence>
<keyword evidence="3" id="KW-1185">Reference proteome</keyword>
<feature type="compositionally biased region" description="Basic and acidic residues" evidence="1">
    <location>
        <begin position="11"/>
        <end position="21"/>
    </location>
</feature>
<name>A0A6A6T1B2_9PLEO</name>
<dbReference type="Proteomes" id="UP000799324">
    <property type="component" value="Unassembled WGS sequence"/>
</dbReference>